<evidence type="ECO:0000259" key="1">
    <source>
        <dbReference type="PROSITE" id="PS50801"/>
    </source>
</evidence>
<dbReference type="InterPro" id="IPR036513">
    <property type="entry name" value="STAS_dom_sf"/>
</dbReference>
<evidence type="ECO:0000313" key="2">
    <source>
        <dbReference type="EMBL" id="AGZ43932.1"/>
    </source>
</evidence>
<accession>U5W4J2</accession>
<dbReference type="Proteomes" id="UP000017746">
    <property type="component" value="Chromosome"/>
</dbReference>
<dbReference type="PROSITE" id="PS50801">
    <property type="entry name" value="STAS"/>
    <property type="match status" value="1"/>
</dbReference>
<dbReference type="InterPro" id="IPR002645">
    <property type="entry name" value="STAS_dom"/>
</dbReference>
<evidence type="ECO:0000313" key="3">
    <source>
        <dbReference type="Proteomes" id="UP000017746"/>
    </source>
</evidence>
<dbReference type="InterPro" id="IPR058548">
    <property type="entry name" value="MlaB-like_STAS"/>
</dbReference>
<organism evidence="2 3">
    <name type="scientific">Actinoplanes friuliensis DSM 7358</name>
    <dbReference type="NCBI Taxonomy" id="1246995"/>
    <lineage>
        <taxon>Bacteria</taxon>
        <taxon>Bacillati</taxon>
        <taxon>Actinomycetota</taxon>
        <taxon>Actinomycetes</taxon>
        <taxon>Micromonosporales</taxon>
        <taxon>Micromonosporaceae</taxon>
        <taxon>Actinoplanes</taxon>
    </lineage>
</organism>
<dbReference type="eggNOG" id="COG1366">
    <property type="taxonomic scope" value="Bacteria"/>
</dbReference>
<dbReference type="AlphaFoldDB" id="U5W4J2"/>
<dbReference type="KEGG" id="afs:AFR_28355"/>
<keyword evidence="3" id="KW-1185">Reference proteome</keyword>
<protein>
    <submittedName>
        <fullName evidence="2">Anti-sigma F factor antagonist</fullName>
    </submittedName>
</protein>
<dbReference type="PATRIC" id="fig|1246995.3.peg.5749"/>
<dbReference type="CDD" id="cd07043">
    <property type="entry name" value="STAS_anti-anti-sigma_factors"/>
    <property type="match status" value="1"/>
</dbReference>
<sequence length="118" mass="12867">MILCGDLDGLNVEDLQASLSDVLRRYRPASVEMDAHLVTYLDSGGIRALLRCRAAAQRAGCDLTLIEVSKPVYQVLEITALLDQFGVVEQQSLRLRPRDHSLGLGTGIAGSGERTTRE</sequence>
<name>U5W4J2_9ACTN</name>
<feature type="domain" description="STAS" evidence="1">
    <location>
        <begin position="1"/>
        <end position="86"/>
    </location>
</feature>
<dbReference type="Pfam" id="PF13466">
    <property type="entry name" value="STAS_2"/>
    <property type="match status" value="1"/>
</dbReference>
<gene>
    <name evidence="2" type="ORF">AFR_28355</name>
</gene>
<dbReference type="SUPFAM" id="SSF52091">
    <property type="entry name" value="SpoIIaa-like"/>
    <property type="match status" value="1"/>
</dbReference>
<dbReference type="STRING" id="1246995.AFR_28355"/>
<proteinExistence type="predicted"/>
<reference evidence="2 3" key="1">
    <citation type="journal article" date="2014" name="J. Biotechnol.">
        <title>Complete genome sequence of the actinobacterium Actinoplanes friuliensis HAG 010964, producer of the lipopeptide antibiotic friulimycin.</title>
        <authorList>
            <person name="Ruckert C."/>
            <person name="Szczepanowski R."/>
            <person name="Albersmeier A."/>
            <person name="Goesmann A."/>
            <person name="Fischer N."/>
            <person name="Steinkamper A."/>
            <person name="Puhler A."/>
            <person name="Biener R."/>
            <person name="Schwartz D."/>
            <person name="Kalinowski J."/>
        </authorList>
    </citation>
    <scope>NUCLEOTIDE SEQUENCE [LARGE SCALE GENOMIC DNA]</scope>
    <source>
        <strain evidence="2 3">DSM 7358</strain>
    </source>
</reference>
<dbReference type="Gene3D" id="3.30.750.24">
    <property type="entry name" value="STAS domain"/>
    <property type="match status" value="1"/>
</dbReference>
<dbReference type="HOGENOM" id="CLU_2068071_0_0_11"/>
<dbReference type="EMBL" id="CP006272">
    <property type="protein sequence ID" value="AGZ43932.1"/>
    <property type="molecule type" value="Genomic_DNA"/>
</dbReference>